<evidence type="ECO:0000256" key="1">
    <source>
        <dbReference type="SAM" id="Phobius"/>
    </source>
</evidence>
<keyword evidence="1" id="KW-1133">Transmembrane helix</keyword>
<keyword evidence="1" id="KW-0812">Transmembrane</keyword>
<protein>
    <submittedName>
        <fullName evidence="2">Uncharacterized protein</fullName>
    </submittedName>
</protein>
<reference evidence="2" key="1">
    <citation type="submission" date="2016-04" db="EMBL/GenBank/DDBJ databases">
        <authorList>
            <person name="Evans L.H."/>
            <person name="Alamgir A."/>
            <person name="Owens N."/>
            <person name="Weber N.D."/>
            <person name="Virtaneva K."/>
            <person name="Barbian K."/>
            <person name="Babar A."/>
            <person name="Rosenke K."/>
        </authorList>
    </citation>
    <scope>NUCLEOTIDE SEQUENCE</scope>
    <source>
        <strain evidence="2">86-2</strain>
    </source>
</reference>
<keyword evidence="1" id="KW-0472">Membrane</keyword>
<dbReference type="EMBL" id="FLUL01000001">
    <property type="protein sequence ID" value="SBW08511.1"/>
    <property type="molecule type" value="Genomic_DNA"/>
</dbReference>
<gene>
    <name evidence="2" type="ORF">KL86DYS2_13391</name>
</gene>
<accession>A0A212K9X0</accession>
<evidence type="ECO:0000313" key="2">
    <source>
        <dbReference type="EMBL" id="SBW08511.1"/>
    </source>
</evidence>
<proteinExistence type="predicted"/>
<feature type="transmembrane region" description="Helical" evidence="1">
    <location>
        <begin position="12"/>
        <end position="35"/>
    </location>
</feature>
<sequence>MPTDVNNKAVGINAYDIVKGLEVFIIGIICAYLLIRCIKSQKDAKIQII</sequence>
<name>A0A212K9X0_9BACT</name>
<dbReference type="AlphaFoldDB" id="A0A212K9X0"/>
<organism evidence="2">
    <name type="scientific">uncultured Dysgonomonas sp</name>
    <dbReference type="NCBI Taxonomy" id="206096"/>
    <lineage>
        <taxon>Bacteria</taxon>
        <taxon>Pseudomonadati</taxon>
        <taxon>Bacteroidota</taxon>
        <taxon>Bacteroidia</taxon>
        <taxon>Bacteroidales</taxon>
        <taxon>Dysgonomonadaceae</taxon>
        <taxon>Dysgonomonas</taxon>
        <taxon>environmental samples</taxon>
    </lineage>
</organism>